<dbReference type="STRING" id="453582.SAMN05421580_1171"/>
<evidence type="ECO:0000313" key="2">
    <source>
        <dbReference type="EMBL" id="SIT21263.1"/>
    </source>
</evidence>
<dbReference type="AlphaFoldDB" id="A0A1N7QEG6"/>
<protein>
    <submittedName>
        <fullName evidence="2">Glycosyltransferase involved in cell wall bisynthesis</fullName>
    </submittedName>
</protein>
<sequence length="302" mass="33067">MKTLPDFTIVIPTHRRPTLLPRAVEGALAACGATGEVVVVADNDPGAAESLFSFVEEPRLRLVDNPGPHGASAARNCGIAAARGQVILFLDDDDDMVADYPARVMAVAKAGRASWGFSRHFTRNSFDAAPELAPRKKRRQGQIQRSVPFKRNTAGTSNGFWVKRDLCLDVGGFCPDLRLDEDTDLCCRLVAAGHQPWYEELPGTILNRVGTIQRLTNSGADRSYAECYVKVLQRNAGALRDVPGAVSFLASRAQHKMLRAGMGGSLDMVYREVASPWLRLVLRTERVLWERKRAKAGLAKAI</sequence>
<dbReference type="EMBL" id="FTOG01000017">
    <property type="protein sequence ID" value="SIT21263.1"/>
    <property type="molecule type" value="Genomic_DNA"/>
</dbReference>
<dbReference type="PANTHER" id="PTHR43685">
    <property type="entry name" value="GLYCOSYLTRANSFERASE"/>
    <property type="match status" value="1"/>
</dbReference>
<reference evidence="3" key="1">
    <citation type="submission" date="2017-01" db="EMBL/GenBank/DDBJ databases">
        <authorList>
            <person name="Varghese N."/>
            <person name="Submissions S."/>
        </authorList>
    </citation>
    <scope>NUCLEOTIDE SEQUENCE [LARGE SCALE GENOMIC DNA]</scope>
    <source>
        <strain evidence="3">DSM 19945</strain>
    </source>
</reference>
<dbReference type="RefSeq" id="WP_076486404.1">
    <property type="nucleotide sequence ID" value="NZ_FTOG01000017.1"/>
</dbReference>
<dbReference type="GO" id="GO:0016740">
    <property type="term" value="F:transferase activity"/>
    <property type="evidence" value="ECO:0007669"/>
    <property type="project" value="UniProtKB-KW"/>
</dbReference>
<dbReference type="InterPro" id="IPR001173">
    <property type="entry name" value="Glyco_trans_2-like"/>
</dbReference>
<organism evidence="2 3">
    <name type="scientific">Rhodobacter aestuarii</name>
    <dbReference type="NCBI Taxonomy" id="453582"/>
    <lineage>
        <taxon>Bacteria</taxon>
        <taxon>Pseudomonadati</taxon>
        <taxon>Pseudomonadota</taxon>
        <taxon>Alphaproteobacteria</taxon>
        <taxon>Rhodobacterales</taxon>
        <taxon>Rhodobacter group</taxon>
        <taxon>Rhodobacter</taxon>
    </lineage>
</organism>
<keyword evidence="2" id="KW-0808">Transferase</keyword>
<proteinExistence type="predicted"/>
<gene>
    <name evidence="2" type="ORF">SAMN05421580_1171</name>
</gene>
<dbReference type="Pfam" id="PF00535">
    <property type="entry name" value="Glycos_transf_2"/>
    <property type="match status" value="1"/>
</dbReference>
<dbReference type="Proteomes" id="UP000186221">
    <property type="component" value="Unassembled WGS sequence"/>
</dbReference>
<evidence type="ECO:0000313" key="3">
    <source>
        <dbReference type="Proteomes" id="UP000186221"/>
    </source>
</evidence>
<accession>A0A1N7QEG6</accession>
<dbReference type="InterPro" id="IPR029044">
    <property type="entry name" value="Nucleotide-diphossugar_trans"/>
</dbReference>
<evidence type="ECO:0000259" key="1">
    <source>
        <dbReference type="Pfam" id="PF00535"/>
    </source>
</evidence>
<dbReference type="InterPro" id="IPR050834">
    <property type="entry name" value="Glycosyltransf_2"/>
</dbReference>
<name>A0A1N7QEG6_9RHOB</name>
<feature type="domain" description="Glycosyltransferase 2-like" evidence="1">
    <location>
        <begin position="8"/>
        <end position="147"/>
    </location>
</feature>
<dbReference type="Gene3D" id="3.90.550.10">
    <property type="entry name" value="Spore Coat Polysaccharide Biosynthesis Protein SpsA, Chain A"/>
    <property type="match status" value="1"/>
</dbReference>
<dbReference type="SUPFAM" id="SSF53448">
    <property type="entry name" value="Nucleotide-diphospho-sugar transferases"/>
    <property type="match status" value="1"/>
</dbReference>
<dbReference type="PANTHER" id="PTHR43685:SF2">
    <property type="entry name" value="GLYCOSYLTRANSFERASE 2-LIKE DOMAIN-CONTAINING PROTEIN"/>
    <property type="match status" value="1"/>
</dbReference>
<keyword evidence="3" id="KW-1185">Reference proteome</keyword>